<reference evidence="9 10" key="1">
    <citation type="journal article" date="2011" name="Syst. Appl. Microbiol.">
        <title>Defluviimonas denitrificans gen. nov., sp. nov., and Pararhodobacter aggregans gen. nov., sp. nov., non-phototrophic Rhodobacteraceae from the biofilter of a marine aquaculture.</title>
        <authorList>
            <person name="Foesel B.U."/>
            <person name="Drake H.L."/>
            <person name="Schramm A."/>
        </authorList>
    </citation>
    <scope>NUCLEOTIDE SEQUENCE [LARGE SCALE GENOMIC DNA]</scope>
    <source>
        <strain evidence="9 10">D1-19</strain>
    </source>
</reference>
<dbReference type="InterPro" id="IPR015500">
    <property type="entry name" value="Peptidase_S8_subtilisin-rel"/>
</dbReference>
<evidence type="ECO:0000313" key="10">
    <source>
        <dbReference type="Proteomes" id="UP000244810"/>
    </source>
</evidence>
<dbReference type="PANTHER" id="PTHR43806:SF11">
    <property type="entry name" value="CEREVISIN-RELATED"/>
    <property type="match status" value="1"/>
</dbReference>
<feature type="active site" description="Charge relay system" evidence="5">
    <location>
        <position position="363"/>
    </location>
</feature>
<evidence type="ECO:0000256" key="1">
    <source>
        <dbReference type="ARBA" id="ARBA00011073"/>
    </source>
</evidence>
<feature type="region of interest" description="Disordered" evidence="6">
    <location>
        <begin position="33"/>
        <end position="55"/>
    </location>
</feature>
<feature type="signal peptide" evidence="7">
    <location>
        <begin position="1"/>
        <end position="27"/>
    </location>
</feature>
<dbReference type="InterPro" id="IPR036852">
    <property type="entry name" value="Peptidase_S8/S53_dom_sf"/>
</dbReference>
<dbReference type="PANTHER" id="PTHR43806">
    <property type="entry name" value="PEPTIDASE S8"/>
    <property type="match status" value="1"/>
</dbReference>
<dbReference type="EMBL" id="QDDR01000001">
    <property type="protein sequence ID" value="PVE48988.1"/>
    <property type="molecule type" value="Genomic_DNA"/>
</dbReference>
<feature type="active site" description="Charge relay system" evidence="5">
    <location>
        <position position="178"/>
    </location>
</feature>
<evidence type="ECO:0000256" key="3">
    <source>
        <dbReference type="ARBA" id="ARBA00022801"/>
    </source>
</evidence>
<feature type="domain" description="Peptidase S8/S53" evidence="8">
    <location>
        <begin position="171"/>
        <end position="410"/>
    </location>
</feature>
<evidence type="ECO:0000256" key="6">
    <source>
        <dbReference type="SAM" id="MobiDB-lite"/>
    </source>
</evidence>
<evidence type="ECO:0000256" key="5">
    <source>
        <dbReference type="PROSITE-ProRule" id="PRU01240"/>
    </source>
</evidence>
<dbReference type="PROSITE" id="PS00138">
    <property type="entry name" value="SUBTILASE_SER"/>
    <property type="match status" value="1"/>
</dbReference>
<dbReference type="Pfam" id="PF00082">
    <property type="entry name" value="Peptidase_S8"/>
    <property type="match status" value="1"/>
</dbReference>
<sequence>MPKTDFRNVARSILTAAALVAAPAVLAQETGYPPGNGYYHDEPSGPSTQPFVTPGQGRAVRVQTGEGGRYEWIVIGPPGEEEAVRRIIIENRGTITRRSDLRALGEVQQIAFFPSEAARQRATEAIAALAPNSSLSWNHIYYMAQSASGPRVYAPQLIGDAGPGRCSVAGGITIGMIDGPVNTEHPALRGVNVTYETMVQSSRVPASNHGTAVAVLLVGEDPSGLLSGFARGARLHAISVFSETEEEPEANVERIAAAIDRLVANGVRLINFSLAGPPNEALGRAIAAAAERGVVMVGASGNERRPVVAWPAAAPEVIAVTAVDAARHRFRMANTGAEMEFAAPGVDIYAAQARGARYVSGTSFAAPIVTALAARLMAQGRGSTDAIRSALRQGVEPLGAGSRNTDFGYGLVRSNGC</sequence>
<proteinExistence type="inferred from homology"/>
<dbReference type="PROSITE" id="PS51892">
    <property type="entry name" value="SUBTILASE"/>
    <property type="match status" value="1"/>
</dbReference>
<evidence type="ECO:0000313" key="9">
    <source>
        <dbReference type="EMBL" id="PVE48988.1"/>
    </source>
</evidence>
<dbReference type="CDD" id="cd05561">
    <property type="entry name" value="Peptidases_S8_4"/>
    <property type="match status" value="1"/>
</dbReference>
<keyword evidence="3 5" id="KW-0378">Hydrolase</keyword>
<dbReference type="AlphaFoldDB" id="A0A2T7UWQ9"/>
<name>A0A2T7UWQ9_9RHOB</name>
<keyword evidence="2 5" id="KW-0645">Protease</keyword>
<gene>
    <name evidence="9" type="ORF">DDE23_00850</name>
</gene>
<comment type="caution">
    <text evidence="9">The sequence shown here is derived from an EMBL/GenBank/DDBJ whole genome shotgun (WGS) entry which is preliminary data.</text>
</comment>
<dbReference type="GO" id="GO:0004252">
    <property type="term" value="F:serine-type endopeptidase activity"/>
    <property type="evidence" value="ECO:0007669"/>
    <property type="project" value="UniProtKB-UniRule"/>
</dbReference>
<dbReference type="GO" id="GO:0006508">
    <property type="term" value="P:proteolysis"/>
    <property type="evidence" value="ECO:0007669"/>
    <property type="project" value="UniProtKB-KW"/>
</dbReference>
<protein>
    <recommendedName>
        <fullName evidence="8">Peptidase S8/S53 domain-containing protein</fullName>
    </recommendedName>
</protein>
<evidence type="ECO:0000259" key="8">
    <source>
        <dbReference type="Pfam" id="PF00082"/>
    </source>
</evidence>
<dbReference type="PRINTS" id="PR00723">
    <property type="entry name" value="SUBTILISIN"/>
</dbReference>
<keyword evidence="10" id="KW-1185">Reference proteome</keyword>
<evidence type="ECO:0000256" key="7">
    <source>
        <dbReference type="SAM" id="SignalP"/>
    </source>
</evidence>
<dbReference type="SUPFAM" id="SSF52743">
    <property type="entry name" value="Subtilisin-like"/>
    <property type="match status" value="1"/>
</dbReference>
<dbReference type="Proteomes" id="UP000244810">
    <property type="component" value="Unassembled WGS sequence"/>
</dbReference>
<keyword evidence="7" id="KW-0732">Signal</keyword>
<comment type="similarity">
    <text evidence="1 5">Belongs to the peptidase S8 family.</text>
</comment>
<evidence type="ECO:0000256" key="2">
    <source>
        <dbReference type="ARBA" id="ARBA00022670"/>
    </source>
</evidence>
<evidence type="ECO:0000256" key="4">
    <source>
        <dbReference type="ARBA" id="ARBA00022825"/>
    </source>
</evidence>
<dbReference type="Gene3D" id="3.40.50.200">
    <property type="entry name" value="Peptidase S8/S53 domain"/>
    <property type="match status" value="1"/>
</dbReference>
<feature type="active site" description="Charge relay system" evidence="5">
    <location>
        <position position="209"/>
    </location>
</feature>
<feature type="chain" id="PRO_5015688526" description="Peptidase S8/S53 domain-containing protein" evidence="7">
    <location>
        <begin position="28"/>
        <end position="417"/>
    </location>
</feature>
<dbReference type="InterPro" id="IPR023828">
    <property type="entry name" value="Peptidase_S8_Ser-AS"/>
</dbReference>
<keyword evidence="4 5" id="KW-0720">Serine protease</keyword>
<accession>A0A2T7UWQ9</accession>
<dbReference type="InterPro" id="IPR000209">
    <property type="entry name" value="Peptidase_S8/S53_dom"/>
</dbReference>
<organism evidence="9 10">
    <name type="scientific">Pararhodobacter aggregans</name>
    <dbReference type="NCBI Taxonomy" id="404875"/>
    <lineage>
        <taxon>Bacteria</taxon>
        <taxon>Pseudomonadati</taxon>
        <taxon>Pseudomonadota</taxon>
        <taxon>Alphaproteobacteria</taxon>
        <taxon>Rhodobacterales</taxon>
        <taxon>Paracoccaceae</taxon>
        <taxon>Pararhodobacter</taxon>
    </lineage>
</organism>
<dbReference type="InterPro" id="IPR050131">
    <property type="entry name" value="Peptidase_S8_subtilisin-like"/>
</dbReference>